<evidence type="ECO:0000313" key="1">
    <source>
        <dbReference type="EMBL" id="KAK4523729.1"/>
    </source>
</evidence>
<organism evidence="1 2">
    <name type="scientific">Galdieria yellowstonensis</name>
    <dbReference type="NCBI Taxonomy" id="3028027"/>
    <lineage>
        <taxon>Eukaryota</taxon>
        <taxon>Rhodophyta</taxon>
        <taxon>Bangiophyceae</taxon>
        <taxon>Galdieriales</taxon>
        <taxon>Galdieriaceae</taxon>
        <taxon>Galdieria</taxon>
    </lineage>
</organism>
<sequence length="129" mass="14897">MKICKKSVPLDELKRRLARGYFARKYSNDIGYQNSVDIVLLLVDKRLVSCSLCQRKTFTGWLRKFCSAGFLGHYILLWGYSPQKDIFLYSDPASSQEYCTMTSEMLELCRKSRGTDEDLIVVHGLRQPS</sequence>
<name>A0AAV9I8Y9_9RHOD</name>
<dbReference type="EMBL" id="JANCYU010000019">
    <property type="protein sequence ID" value="KAK4523729.1"/>
    <property type="molecule type" value="Genomic_DNA"/>
</dbReference>
<protein>
    <submittedName>
        <fullName evidence="1">Uncharacterized protein</fullName>
    </submittedName>
</protein>
<dbReference type="AlphaFoldDB" id="A0AAV9I8Y9"/>
<keyword evidence="2" id="KW-1185">Reference proteome</keyword>
<dbReference type="Pfam" id="PF09778">
    <property type="entry name" value="Guanylate_cyc_2"/>
    <property type="match status" value="1"/>
</dbReference>
<reference evidence="1 2" key="1">
    <citation type="submission" date="2022-07" db="EMBL/GenBank/DDBJ databases">
        <title>Genome-wide signatures of adaptation to extreme environments.</title>
        <authorList>
            <person name="Cho C.H."/>
            <person name="Yoon H.S."/>
        </authorList>
    </citation>
    <scope>NUCLEOTIDE SEQUENCE [LARGE SCALE GENOMIC DNA]</scope>
    <source>
        <strain evidence="1 2">108.79 E11</strain>
    </source>
</reference>
<accession>A0AAV9I8Y9</accession>
<dbReference type="PANTHER" id="PTHR31400:SF1">
    <property type="entry name" value="PROTEIN GUCD1"/>
    <property type="match status" value="1"/>
</dbReference>
<gene>
    <name evidence="1" type="ORF">GAYE_PCTG75G1625</name>
</gene>
<comment type="caution">
    <text evidence="1">The sequence shown here is derived from an EMBL/GenBank/DDBJ whole genome shotgun (WGS) entry which is preliminary data.</text>
</comment>
<proteinExistence type="predicted"/>
<evidence type="ECO:0000313" key="2">
    <source>
        <dbReference type="Proteomes" id="UP001300502"/>
    </source>
</evidence>
<dbReference type="PANTHER" id="PTHR31400">
    <property type="entry name" value="GUANYLYL CYCLASE DOMAIN CONTAINING PROTEIN 1 GUCD1"/>
    <property type="match status" value="1"/>
</dbReference>
<dbReference type="Proteomes" id="UP001300502">
    <property type="component" value="Unassembled WGS sequence"/>
</dbReference>
<dbReference type="InterPro" id="IPR018616">
    <property type="entry name" value="GUCD1"/>
</dbReference>